<accession>A0A1B6J305</accession>
<feature type="non-terminal residue" evidence="1">
    <location>
        <position position="1"/>
    </location>
</feature>
<dbReference type="AlphaFoldDB" id="A0A1B6J305"/>
<sequence>EVRRRKGTLQAYGYEEPCTSIPPSDRHAHSQFPLLAAPGSLCQENRRHVLLPGKPIYIQPLMPFCEALPLGVVIESINPTHACSKFKKGSLHYDTFKIYKMQ</sequence>
<gene>
    <name evidence="1" type="ORF">g.59197</name>
</gene>
<proteinExistence type="predicted"/>
<protein>
    <submittedName>
        <fullName evidence="1">Uncharacterized protein</fullName>
    </submittedName>
</protein>
<dbReference type="EMBL" id="GECU01014168">
    <property type="protein sequence ID" value="JAS93538.1"/>
    <property type="molecule type" value="Transcribed_RNA"/>
</dbReference>
<reference evidence="1" key="1">
    <citation type="submission" date="2015-11" db="EMBL/GenBank/DDBJ databases">
        <title>De novo transcriptome assembly of four potential Pierce s Disease insect vectors from Arizona vineyards.</title>
        <authorList>
            <person name="Tassone E.E."/>
        </authorList>
    </citation>
    <scope>NUCLEOTIDE SEQUENCE</scope>
</reference>
<name>A0A1B6J305_9HEMI</name>
<organism evidence="1">
    <name type="scientific">Homalodisca liturata</name>
    <dbReference type="NCBI Taxonomy" id="320908"/>
    <lineage>
        <taxon>Eukaryota</taxon>
        <taxon>Metazoa</taxon>
        <taxon>Ecdysozoa</taxon>
        <taxon>Arthropoda</taxon>
        <taxon>Hexapoda</taxon>
        <taxon>Insecta</taxon>
        <taxon>Pterygota</taxon>
        <taxon>Neoptera</taxon>
        <taxon>Paraneoptera</taxon>
        <taxon>Hemiptera</taxon>
        <taxon>Auchenorrhyncha</taxon>
        <taxon>Membracoidea</taxon>
        <taxon>Cicadellidae</taxon>
        <taxon>Cicadellinae</taxon>
        <taxon>Proconiini</taxon>
        <taxon>Homalodisca</taxon>
    </lineage>
</organism>
<feature type="non-terminal residue" evidence="1">
    <location>
        <position position="102"/>
    </location>
</feature>
<evidence type="ECO:0000313" key="1">
    <source>
        <dbReference type="EMBL" id="JAS93538.1"/>
    </source>
</evidence>